<evidence type="ECO:0000256" key="4">
    <source>
        <dbReference type="ARBA" id="ARBA00022827"/>
    </source>
</evidence>
<protein>
    <submittedName>
        <fullName evidence="8">FAD-binding protein</fullName>
    </submittedName>
</protein>
<dbReference type="Gene3D" id="3.30.465.10">
    <property type="match status" value="1"/>
</dbReference>
<dbReference type="InterPro" id="IPR036318">
    <property type="entry name" value="FAD-bd_PCMH-like_sf"/>
</dbReference>
<keyword evidence="3" id="KW-0285">Flavoprotein</keyword>
<evidence type="ECO:0000256" key="6">
    <source>
        <dbReference type="SAM" id="MobiDB-lite"/>
    </source>
</evidence>
<dbReference type="PANTHER" id="PTHR42973">
    <property type="entry name" value="BINDING OXIDOREDUCTASE, PUTATIVE (AFU_ORTHOLOGUE AFUA_1G17690)-RELATED"/>
    <property type="match status" value="1"/>
</dbReference>
<evidence type="ECO:0000313" key="9">
    <source>
        <dbReference type="Proteomes" id="UP001595847"/>
    </source>
</evidence>
<keyword evidence="5" id="KW-0560">Oxidoreductase</keyword>
<name>A0ABV8FPT5_9ACTN</name>
<feature type="region of interest" description="Disordered" evidence="6">
    <location>
        <begin position="539"/>
        <end position="743"/>
    </location>
</feature>
<keyword evidence="4" id="KW-0274">FAD</keyword>
<evidence type="ECO:0000256" key="5">
    <source>
        <dbReference type="ARBA" id="ARBA00023002"/>
    </source>
</evidence>
<dbReference type="EMBL" id="JBHSBH010000010">
    <property type="protein sequence ID" value="MFC3997414.1"/>
    <property type="molecule type" value="Genomic_DNA"/>
</dbReference>
<accession>A0ABV8FPT5</accession>
<dbReference type="InterPro" id="IPR012951">
    <property type="entry name" value="BBE"/>
</dbReference>
<evidence type="ECO:0000256" key="3">
    <source>
        <dbReference type="ARBA" id="ARBA00022630"/>
    </source>
</evidence>
<comment type="cofactor">
    <cofactor evidence="1">
        <name>FAD</name>
        <dbReference type="ChEBI" id="CHEBI:57692"/>
    </cofactor>
</comment>
<evidence type="ECO:0000256" key="2">
    <source>
        <dbReference type="ARBA" id="ARBA00005466"/>
    </source>
</evidence>
<dbReference type="InterPro" id="IPR050416">
    <property type="entry name" value="FAD-linked_Oxidoreductase"/>
</dbReference>
<dbReference type="PANTHER" id="PTHR42973:SF39">
    <property type="entry name" value="FAD-BINDING PCMH-TYPE DOMAIN-CONTAINING PROTEIN"/>
    <property type="match status" value="1"/>
</dbReference>
<sequence>MATLTKKKPSSITDDGGIKVMKGDRRFASLCRGFNPRWTSSPEYVRLVRTGEEACRALEKAVREKPEVAKRDRITVRAGGHCYENFVCADDVRVIIDVSLLDGIYTEKQKGPKGEDIVCIEAGATNGDLRKRLFLATGKALPGGSCSTVGMGGHIPAGGFGLLSRQYGLTVDYLYGVEVAVVDSKKNVKLVKATRDSKDPKLRELWWAHTGGGGGNFGIVTKFWFHNLPTAPEHVLFSSGGWPWKDVIKSKADFTRIVNNFGKFFAEHRGRDKFSALFGILLLTHAGNDQIGLLAQMDASIPNAKDRMNTFLRAMDRGHKPKFMPLEEAIGHYPALPSLGSPMTPAKLTWNTVDKTLDPVDNLKCGKYKSAYLRKPMGPEQIDAMWKSLAGEGRSVTRDAVVQVDSYGSAINRKSKSATAAYQRDSIMKLQHQIYWPAPGKGTDELAWIRTLYYNMFKSTGGVPVPDVTGKGLTDGCYIGYPDVDLSSRWNASEYSWHDLYYGTGRHYQRMQQVKENFDPLGIFRHQQSVQPFMRPEVRLPRPRQPEGAVRGTRAAARPARAGGGRATATAATRRAGARGATKPAGGTRTRAAAARGGAAKAPGTARTQAARGGAAKTTRAPRGAAASKVGRATTPAKGGRTRAAATRATRAPAAAKGTGTRAAAAKNGRTRATAQVGRTRAAAAPAARQGKPAPAGRAKAAAPPSRQGKAAPAGRTRAAAPAGRQRAAAPAAGNRAAAAKKK</sequence>
<evidence type="ECO:0000256" key="1">
    <source>
        <dbReference type="ARBA" id="ARBA00001974"/>
    </source>
</evidence>
<dbReference type="InterPro" id="IPR016166">
    <property type="entry name" value="FAD-bd_PCMH"/>
</dbReference>
<proteinExistence type="inferred from homology"/>
<dbReference type="SUPFAM" id="SSF56176">
    <property type="entry name" value="FAD-binding/transporter-associated domain-like"/>
    <property type="match status" value="1"/>
</dbReference>
<reference evidence="9" key="1">
    <citation type="journal article" date="2019" name="Int. J. Syst. Evol. Microbiol.">
        <title>The Global Catalogue of Microorganisms (GCM) 10K type strain sequencing project: providing services to taxonomists for standard genome sequencing and annotation.</title>
        <authorList>
            <consortium name="The Broad Institute Genomics Platform"/>
            <consortium name="The Broad Institute Genome Sequencing Center for Infectious Disease"/>
            <person name="Wu L."/>
            <person name="Ma J."/>
        </authorList>
    </citation>
    <scope>NUCLEOTIDE SEQUENCE [LARGE SCALE GENOMIC DNA]</scope>
    <source>
        <strain evidence="9">TBRC 1826</strain>
    </source>
</reference>
<dbReference type="InterPro" id="IPR006094">
    <property type="entry name" value="Oxid_FAD_bind_N"/>
</dbReference>
<keyword evidence="9" id="KW-1185">Reference proteome</keyword>
<dbReference type="Proteomes" id="UP001595847">
    <property type="component" value="Unassembled WGS sequence"/>
</dbReference>
<organism evidence="8 9">
    <name type="scientific">Nocardiopsis sediminis</name>
    <dbReference type="NCBI Taxonomy" id="1778267"/>
    <lineage>
        <taxon>Bacteria</taxon>
        <taxon>Bacillati</taxon>
        <taxon>Actinomycetota</taxon>
        <taxon>Actinomycetes</taxon>
        <taxon>Streptosporangiales</taxon>
        <taxon>Nocardiopsidaceae</taxon>
        <taxon>Nocardiopsis</taxon>
    </lineage>
</organism>
<dbReference type="Pfam" id="PF08031">
    <property type="entry name" value="BBE"/>
    <property type="match status" value="1"/>
</dbReference>
<comment type="similarity">
    <text evidence="2">Belongs to the oxygen-dependent FAD-linked oxidoreductase family.</text>
</comment>
<dbReference type="Pfam" id="PF01565">
    <property type="entry name" value="FAD_binding_4"/>
    <property type="match status" value="1"/>
</dbReference>
<comment type="caution">
    <text evidence="8">The sequence shown here is derived from an EMBL/GenBank/DDBJ whole genome shotgun (WGS) entry which is preliminary data.</text>
</comment>
<gene>
    <name evidence="8" type="ORF">ACFOVU_15895</name>
</gene>
<feature type="domain" description="FAD-binding PCMH-type" evidence="7">
    <location>
        <begin position="37"/>
        <end position="230"/>
    </location>
</feature>
<dbReference type="Gene3D" id="3.40.462.20">
    <property type="match status" value="1"/>
</dbReference>
<evidence type="ECO:0000259" key="7">
    <source>
        <dbReference type="PROSITE" id="PS51387"/>
    </source>
</evidence>
<feature type="compositionally biased region" description="Low complexity" evidence="6">
    <location>
        <begin position="548"/>
        <end position="743"/>
    </location>
</feature>
<evidence type="ECO:0000313" key="8">
    <source>
        <dbReference type="EMBL" id="MFC3997414.1"/>
    </source>
</evidence>
<dbReference type="PROSITE" id="PS51387">
    <property type="entry name" value="FAD_PCMH"/>
    <property type="match status" value="1"/>
</dbReference>
<dbReference type="RefSeq" id="WP_378534895.1">
    <property type="nucleotide sequence ID" value="NZ_JBHSBH010000010.1"/>
</dbReference>
<dbReference type="InterPro" id="IPR016169">
    <property type="entry name" value="FAD-bd_PCMH_sub2"/>
</dbReference>